<sequence>SGDVTPAPMNPLSQSCSISLAEGICCTISDMNADHVMVTQETLGERLMKNYPGIAVPSHSILYNILGSLIKERKISHTGEGYFIVTPNTYFITNKAPEDKTRVLLEESCCCSAPSITYLVSIKHCANLAKENNPTVSCYRSCHCFPVQNMPCEQRHWELVNHEPKGKGKKDCSELKPSTETQGICASAENHAWDTVKSLTCVKAKLKSKKFGLGLFWRSFSKKEKHKKEYSTFSAQFPPREWPVRDEDDLDNIPRDIEHEIIKRINPTLTVDNLIKHTILMQKLEEQKKYISKEKKYVSNGTSAEVSLVRQNHLSKDCIQKAQSKPAKRTRKTRSKKEKQIGRSSRKPPIQELTSQNVQVEESLSPSVRNQEPPAVAGQSPVFYKKQITNPFQALPWRRSFYVRGYRGVTNSHLKGRARGQGRASHRPQPSASWRPSGYKTEQLADRARQNHPPHAHGSCLQLQKDSLSENCSCLQGSSLHIDNKSKYFLESNISEENTYRKTLRRSPGDIKKFPCFYTEHSGACKEDAKLLFCPKDEHCRGKTDGVGELLDQTANEFQNVHLSSYTANVNLVKKNGVKYRQKTDKKSELIFNYDCAGHHRAMKLESEGFTDNCHIQNQKGHGGDTCNLLCLGDSSKGCELCHPLPPGHAFSDKRAWSAAVSLKSCKVGDCPTRYNITVNKCDSGEHGCKGSGSSAEPADGLEEHPRPDSREDSWLRSQVLPRGHREAEGSGLPEHGKAPAVAGSCLAAEAHSEDDTGHNFPPEEEGGGGAVARCALGSQSEETGNPPGKKELVFKNTCSVVSGQKHSEGTESPSITGDSGIDSPR</sequence>
<feature type="compositionally biased region" description="Polar residues" evidence="1">
    <location>
        <begin position="352"/>
        <end position="370"/>
    </location>
</feature>
<evidence type="ECO:0000256" key="1">
    <source>
        <dbReference type="SAM" id="MobiDB-lite"/>
    </source>
</evidence>
<name>A0A7L0J285_PIPCL</name>
<feature type="region of interest" description="Disordered" evidence="1">
    <location>
        <begin position="686"/>
        <end position="715"/>
    </location>
</feature>
<dbReference type="Pfam" id="PF10264">
    <property type="entry name" value="WHD_Storkhead"/>
    <property type="match status" value="1"/>
</dbReference>
<gene>
    <name evidence="3" type="primary">Stox1</name>
    <name evidence="3" type="ORF">PIPCHL_R03417</name>
</gene>
<dbReference type="GO" id="GO:0005634">
    <property type="term" value="C:nucleus"/>
    <property type="evidence" value="ECO:0007669"/>
    <property type="project" value="TreeGrafter"/>
</dbReference>
<feature type="region of interest" description="Disordered" evidence="1">
    <location>
        <begin position="750"/>
        <end position="826"/>
    </location>
</feature>
<dbReference type="InterPro" id="IPR019391">
    <property type="entry name" value="Storkhead-box_WHD"/>
</dbReference>
<dbReference type="GO" id="GO:0000977">
    <property type="term" value="F:RNA polymerase II transcription regulatory region sequence-specific DNA binding"/>
    <property type="evidence" value="ECO:0007669"/>
    <property type="project" value="TreeGrafter"/>
</dbReference>
<feature type="non-terminal residue" evidence="3">
    <location>
        <position position="826"/>
    </location>
</feature>
<feature type="region of interest" description="Disordered" evidence="1">
    <location>
        <begin position="413"/>
        <end position="458"/>
    </location>
</feature>
<evidence type="ECO:0000313" key="3">
    <source>
        <dbReference type="EMBL" id="NXK37559.1"/>
    </source>
</evidence>
<feature type="domain" description="Winged helix Storkhead-box1" evidence="2">
    <location>
        <begin position="9"/>
        <end position="87"/>
    </location>
</feature>
<dbReference type="PANTHER" id="PTHR22437">
    <property type="entry name" value="WINGED HELIX DOMAIN-CONTAINING PROTEIN"/>
    <property type="match status" value="1"/>
</dbReference>
<dbReference type="EMBL" id="VXAH01000183">
    <property type="protein sequence ID" value="NXK37559.1"/>
    <property type="molecule type" value="Genomic_DNA"/>
</dbReference>
<proteinExistence type="predicted"/>
<reference evidence="3 4" key="1">
    <citation type="submission" date="2019-09" db="EMBL/GenBank/DDBJ databases">
        <title>Bird 10,000 Genomes (B10K) Project - Family phase.</title>
        <authorList>
            <person name="Zhang G."/>
        </authorList>
    </citation>
    <scope>NUCLEOTIDE SEQUENCE [LARGE SCALE GENOMIC DNA]</scope>
    <source>
        <strain evidence="3">B10K-DU-007-02</strain>
        <tissue evidence="3">Mixed tissue sample</tissue>
    </source>
</reference>
<feature type="compositionally biased region" description="Basic and acidic residues" evidence="1">
    <location>
        <begin position="702"/>
        <end position="715"/>
    </location>
</feature>
<comment type="caution">
    <text evidence="3">The sequence shown here is derived from an EMBL/GenBank/DDBJ whole genome shotgun (WGS) entry which is preliminary data.</text>
</comment>
<feature type="compositionally biased region" description="Basic residues" evidence="1">
    <location>
        <begin position="326"/>
        <end position="337"/>
    </location>
</feature>
<dbReference type="AlphaFoldDB" id="A0A7L0J285"/>
<organism evidence="3 4">
    <name type="scientific">Piprites chloris</name>
    <name type="common">Wing-barred manakin</name>
    <dbReference type="NCBI Taxonomy" id="114369"/>
    <lineage>
        <taxon>Eukaryota</taxon>
        <taxon>Metazoa</taxon>
        <taxon>Chordata</taxon>
        <taxon>Craniata</taxon>
        <taxon>Vertebrata</taxon>
        <taxon>Euteleostomi</taxon>
        <taxon>Archelosauria</taxon>
        <taxon>Archosauria</taxon>
        <taxon>Dinosauria</taxon>
        <taxon>Saurischia</taxon>
        <taxon>Theropoda</taxon>
        <taxon>Coelurosauria</taxon>
        <taxon>Aves</taxon>
        <taxon>Neognathae</taxon>
        <taxon>Neoaves</taxon>
        <taxon>Telluraves</taxon>
        <taxon>Australaves</taxon>
        <taxon>Passeriformes</taxon>
        <taxon>Pipridae</taxon>
        <taxon>Piprites</taxon>
    </lineage>
</organism>
<evidence type="ECO:0000313" key="4">
    <source>
        <dbReference type="Proteomes" id="UP000520962"/>
    </source>
</evidence>
<dbReference type="PANTHER" id="PTHR22437:SF1">
    <property type="entry name" value="STORKHEAD-BOX PROTEIN 1"/>
    <property type="match status" value="1"/>
</dbReference>
<protein>
    <submittedName>
        <fullName evidence="3">STOX1 protein</fullName>
    </submittedName>
</protein>
<feature type="compositionally biased region" description="Polar residues" evidence="1">
    <location>
        <begin position="797"/>
        <end position="818"/>
    </location>
</feature>
<dbReference type="InterPro" id="IPR040126">
    <property type="entry name" value="STOX1/2"/>
</dbReference>
<feature type="compositionally biased region" description="Basic residues" evidence="1">
    <location>
        <begin position="414"/>
        <end position="426"/>
    </location>
</feature>
<dbReference type="Proteomes" id="UP000520962">
    <property type="component" value="Unassembled WGS sequence"/>
</dbReference>
<dbReference type="GO" id="GO:0006357">
    <property type="term" value="P:regulation of transcription by RNA polymerase II"/>
    <property type="evidence" value="ECO:0007669"/>
    <property type="project" value="InterPro"/>
</dbReference>
<feature type="region of interest" description="Disordered" evidence="1">
    <location>
        <begin position="317"/>
        <end position="378"/>
    </location>
</feature>
<feature type="non-terminal residue" evidence="3">
    <location>
        <position position="1"/>
    </location>
</feature>
<keyword evidence="4" id="KW-1185">Reference proteome</keyword>
<accession>A0A7L0J285</accession>
<evidence type="ECO:0000259" key="2">
    <source>
        <dbReference type="Pfam" id="PF10264"/>
    </source>
</evidence>
<dbReference type="GO" id="GO:0005737">
    <property type="term" value="C:cytoplasm"/>
    <property type="evidence" value="ECO:0007669"/>
    <property type="project" value="TreeGrafter"/>
</dbReference>